<dbReference type="PROSITE" id="PS50948">
    <property type="entry name" value="PAN"/>
    <property type="match status" value="1"/>
</dbReference>
<dbReference type="Proteomes" id="UP000887578">
    <property type="component" value="Unplaced"/>
</dbReference>
<reference evidence="3" key="1">
    <citation type="submission" date="2022-11" db="UniProtKB">
        <authorList>
            <consortium name="WormBaseParasite"/>
        </authorList>
    </citation>
    <scope>IDENTIFICATION</scope>
</reference>
<accession>A0A914PH24</accession>
<sequence>MNSPSNSLFNTIKPAAIERTSKDAGGCDESGFKTLATAADSSLLTKGKFAGYLTYRSSCQQLCDKSYGLIKCTAYMYEPNNRGKCTIFQEPIESVTENPGSNVIVSTKC</sequence>
<evidence type="ECO:0000313" key="2">
    <source>
        <dbReference type="Proteomes" id="UP000887578"/>
    </source>
</evidence>
<dbReference type="WBParaSite" id="PDA_v2.g17114.t1">
    <property type="protein sequence ID" value="PDA_v2.g17114.t1"/>
    <property type="gene ID" value="PDA_v2.g17114"/>
</dbReference>
<organism evidence="2 3">
    <name type="scientific">Panagrolaimus davidi</name>
    <dbReference type="NCBI Taxonomy" id="227884"/>
    <lineage>
        <taxon>Eukaryota</taxon>
        <taxon>Metazoa</taxon>
        <taxon>Ecdysozoa</taxon>
        <taxon>Nematoda</taxon>
        <taxon>Chromadorea</taxon>
        <taxon>Rhabditida</taxon>
        <taxon>Tylenchina</taxon>
        <taxon>Panagrolaimomorpha</taxon>
        <taxon>Panagrolaimoidea</taxon>
        <taxon>Panagrolaimidae</taxon>
        <taxon>Panagrolaimus</taxon>
    </lineage>
</organism>
<dbReference type="InterPro" id="IPR003609">
    <property type="entry name" value="Pan_app"/>
</dbReference>
<feature type="domain" description="Apple" evidence="1">
    <location>
        <begin position="27"/>
        <end position="109"/>
    </location>
</feature>
<name>A0A914PH24_9BILA</name>
<dbReference type="AlphaFoldDB" id="A0A914PH24"/>
<proteinExistence type="predicted"/>
<evidence type="ECO:0000313" key="3">
    <source>
        <dbReference type="WBParaSite" id="PDA_v2.g17114.t1"/>
    </source>
</evidence>
<keyword evidence="2" id="KW-1185">Reference proteome</keyword>
<evidence type="ECO:0000259" key="1">
    <source>
        <dbReference type="PROSITE" id="PS50948"/>
    </source>
</evidence>
<protein>
    <submittedName>
        <fullName evidence="3">Apple domain-containing protein</fullName>
    </submittedName>
</protein>